<evidence type="ECO:0000313" key="5">
    <source>
        <dbReference type="EMBL" id="CDR41483.1"/>
    </source>
</evidence>
<dbReference type="VEuPathDB" id="FungiDB:BON22_3711"/>
<dbReference type="OrthoDB" id="3981148at2759"/>
<dbReference type="InterPro" id="IPR050295">
    <property type="entry name" value="Plant_2OG-oxidoreductases"/>
</dbReference>
<dbReference type="InterPro" id="IPR032054">
    <property type="entry name" value="Cdt1_C"/>
</dbReference>
<accession>A0A061AWD7</accession>
<evidence type="ECO:0000259" key="4">
    <source>
        <dbReference type="Pfam" id="PF16679"/>
    </source>
</evidence>
<dbReference type="Gene3D" id="2.60.120.330">
    <property type="entry name" value="B-lactam Antibiotic, Isopenicillin N Synthase, Chain"/>
    <property type="match status" value="1"/>
</dbReference>
<dbReference type="InterPro" id="IPR027443">
    <property type="entry name" value="IPNS-like_sf"/>
</dbReference>
<dbReference type="SUPFAM" id="SSF51197">
    <property type="entry name" value="Clavaminate synthase-like"/>
    <property type="match status" value="1"/>
</dbReference>
<feature type="domain" description="Non-haem dioxygenase N-terminal" evidence="3">
    <location>
        <begin position="6"/>
        <end position="122"/>
    </location>
</feature>
<dbReference type="Pfam" id="PF16679">
    <property type="entry name" value="CDT1_C"/>
    <property type="match status" value="1"/>
</dbReference>
<gene>
    <name evidence="5" type="ORF">CYFA0S_07e02718g</name>
</gene>
<evidence type="ECO:0000259" key="3">
    <source>
        <dbReference type="Pfam" id="PF14226"/>
    </source>
</evidence>
<name>A0A061AWD7_CYBFA</name>
<reference evidence="5" key="1">
    <citation type="journal article" date="2014" name="Genome Announc.">
        <title>Genome sequence of the yeast Cyberlindnera fabianii (Hansenula fabianii).</title>
        <authorList>
            <person name="Freel K.C."/>
            <person name="Sarilar V."/>
            <person name="Neuveglise C."/>
            <person name="Devillers H."/>
            <person name="Friedrich A."/>
            <person name="Schacherer J."/>
        </authorList>
    </citation>
    <scope>NUCLEOTIDE SEQUENCE</scope>
    <source>
        <strain evidence="5">YJS4271</strain>
    </source>
</reference>
<keyword evidence="2" id="KW-0408">Iron</keyword>
<evidence type="ECO:0000256" key="1">
    <source>
        <dbReference type="ARBA" id="ARBA00022723"/>
    </source>
</evidence>
<proteinExistence type="predicted"/>
<dbReference type="GO" id="GO:0046872">
    <property type="term" value="F:metal ion binding"/>
    <property type="evidence" value="ECO:0007669"/>
    <property type="project" value="UniProtKB-KW"/>
</dbReference>
<organism evidence="5">
    <name type="scientific">Cyberlindnera fabianii</name>
    <name type="common">Yeast</name>
    <name type="synonym">Hansenula fabianii</name>
    <dbReference type="NCBI Taxonomy" id="36022"/>
    <lineage>
        <taxon>Eukaryota</taxon>
        <taxon>Fungi</taxon>
        <taxon>Dikarya</taxon>
        <taxon>Ascomycota</taxon>
        <taxon>Saccharomycotina</taxon>
        <taxon>Saccharomycetes</taxon>
        <taxon>Phaffomycetales</taxon>
        <taxon>Phaffomycetaceae</taxon>
        <taxon>Cyberlindnera</taxon>
    </lineage>
</organism>
<protein>
    <submittedName>
        <fullName evidence="5">CYFA0S07e02718g1_1</fullName>
    </submittedName>
</protein>
<dbReference type="PANTHER" id="PTHR47991">
    <property type="entry name" value="OXOGLUTARATE/IRON-DEPENDENT DIOXYGENASE"/>
    <property type="match status" value="1"/>
</dbReference>
<dbReference type="AlphaFoldDB" id="A0A061AWD7"/>
<dbReference type="EMBL" id="LK052892">
    <property type="protein sequence ID" value="CDR41483.1"/>
    <property type="molecule type" value="Genomic_DNA"/>
</dbReference>
<sequence length="631" mass="71213">MDSRSIPQISLALLDTDRDELLAQLKHALVEFGAFTINAYDDLFDDNIVALVEDQASQFFDLPSSSKLQISMDKSEGFLGYTSETTQQSIVVSESVHFASTDIDRKKAEPYGYLRVANQFPSKGPPLFKKSIDDYLASMTRFSNTLFDLIIESLDLSKSEAATFSTSNSNYYNRAAVIANHPFNSAECTSHPQSYSNKKDPTLFTLHLNNQTKNPIMQFQDIFGEWLDVPHKSSQIVVSVGKTLEYITQGVCLSGSYRYLAPSQDTQLIVPFYHHANLKAIPSILTISPRLLTIMKHRDQLRSKALRTNFKPESPMAKMILHELIKTDRTVASIHHSATLKTIQDSEASEAVINATNPISKTRSASFIRLSKIFRALDSIVFMNVRTRVADIKLHTLLPQVHRFSEYNAQLKDLLQVCFIWPEFAVLKVDDDGDVVVDSEATKDVLNFKEVGVRADVFDTKMRKWLDDHVGVEVPTISPDQLTLKSSGGEVTKKRGRVEILQKTSKKKKSDALGSGKGLSLLERIKRKEQENLKNHVSPEVRYAMYLDSKVGQVLDIVATMRPDKPHSIEALTEQVRNSLNTKNALGKNEARDLVYHLQKKFPEVFKVYTGKDVSVLRWKDFDANELKKKC</sequence>
<dbReference type="InterPro" id="IPR026992">
    <property type="entry name" value="DIOX_N"/>
</dbReference>
<keyword evidence="1" id="KW-0479">Metal-binding</keyword>
<dbReference type="Pfam" id="PF14226">
    <property type="entry name" value="DIOX_N"/>
    <property type="match status" value="1"/>
</dbReference>
<evidence type="ECO:0000256" key="2">
    <source>
        <dbReference type="ARBA" id="ARBA00023004"/>
    </source>
</evidence>
<feature type="domain" description="DNA replication factor Cdt1 C-terminal" evidence="4">
    <location>
        <begin position="520"/>
        <end position="608"/>
    </location>
</feature>
<dbReference type="PhylomeDB" id="A0A061AWD7"/>